<feature type="domain" description="JmjC" evidence="13">
    <location>
        <begin position="142"/>
        <end position="306"/>
    </location>
</feature>
<dbReference type="GO" id="GO:0046872">
    <property type="term" value="F:metal ion binding"/>
    <property type="evidence" value="ECO:0007669"/>
    <property type="project" value="UniProtKB-KW"/>
</dbReference>
<evidence type="ECO:0000256" key="4">
    <source>
        <dbReference type="ARBA" id="ARBA00022853"/>
    </source>
</evidence>
<accession>A0AA88YBZ6</accession>
<dbReference type="FunFam" id="2.60.120.650:FF:000010">
    <property type="entry name" value="bifunctional arginine demethylase and lysyl-hydroxylase JMJD6 isoform X2"/>
    <property type="match status" value="1"/>
</dbReference>
<comment type="caution">
    <text evidence="14">The sequence shown here is derived from an EMBL/GenBank/DDBJ whole genome shotgun (WGS) entry which is preliminary data.</text>
</comment>
<keyword evidence="6" id="KW-0560">Oxidoreductase</keyword>
<feature type="compositionally biased region" description="Low complexity" evidence="12">
    <location>
        <begin position="341"/>
        <end position="362"/>
    </location>
</feature>
<dbReference type="PANTHER" id="PTHR12480">
    <property type="entry name" value="ARGININE DEMETHYLASE AND LYSYL-HYDROXYLASE JMJD"/>
    <property type="match status" value="1"/>
</dbReference>
<evidence type="ECO:0000256" key="5">
    <source>
        <dbReference type="ARBA" id="ARBA00022964"/>
    </source>
</evidence>
<comment type="cofactor">
    <cofactor evidence="1">
        <name>Fe(2+)</name>
        <dbReference type="ChEBI" id="CHEBI:29033"/>
    </cofactor>
</comment>
<feature type="compositionally biased region" description="Basic residues" evidence="12">
    <location>
        <begin position="370"/>
        <end position="380"/>
    </location>
</feature>
<dbReference type="FunFam" id="1.20.1280.270:FF:000001">
    <property type="entry name" value="Bifunctional arginine demethylase and lysyl-hydroxylase JMJD6"/>
    <property type="match status" value="1"/>
</dbReference>
<dbReference type="GO" id="GO:0033749">
    <property type="term" value="F:histone H4R3 demethylase activity"/>
    <property type="evidence" value="ECO:0007669"/>
    <property type="project" value="TreeGrafter"/>
</dbReference>
<name>A0AA88YBZ6_PINIB</name>
<dbReference type="GO" id="GO:0106140">
    <property type="term" value="F:P-TEFb complex binding"/>
    <property type="evidence" value="ECO:0007669"/>
    <property type="project" value="TreeGrafter"/>
</dbReference>
<feature type="region of interest" description="Disordered" evidence="12">
    <location>
        <begin position="1"/>
        <end position="20"/>
    </location>
</feature>
<dbReference type="Proteomes" id="UP001186944">
    <property type="component" value="Unassembled WGS sequence"/>
</dbReference>
<keyword evidence="4" id="KW-0156">Chromatin regulator</keyword>
<feature type="region of interest" description="Disordered" evidence="12">
    <location>
        <begin position="320"/>
        <end position="423"/>
    </location>
</feature>
<evidence type="ECO:0000259" key="13">
    <source>
        <dbReference type="PROSITE" id="PS51184"/>
    </source>
</evidence>
<dbReference type="InterPro" id="IPR003347">
    <property type="entry name" value="JmjC_dom"/>
</dbReference>
<comment type="similarity">
    <text evidence="11">Belongs to the JMJD6 family.</text>
</comment>
<dbReference type="SMART" id="SM00558">
    <property type="entry name" value="JmjC"/>
    <property type="match status" value="1"/>
</dbReference>
<dbReference type="GO" id="GO:0005737">
    <property type="term" value="C:cytoplasm"/>
    <property type="evidence" value="ECO:0007669"/>
    <property type="project" value="TreeGrafter"/>
</dbReference>
<dbReference type="GO" id="GO:0005634">
    <property type="term" value="C:nucleus"/>
    <property type="evidence" value="ECO:0007669"/>
    <property type="project" value="UniProtKB-SubCell"/>
</dbReference>
<dbReference type="EMBL" id="VSWD01000005">
    <property type="protein sequence ID" value="KAK3102190.1"/>
    <property type="molecule type" value="Genomic_DNA"/>
</dbReference>
<proteinExistence type="inferred from homology"/>
<sequence>MDRRAIKRVREAQSKARPELGHDKNGWHYFDYARTFDTSHRAVKDNVERVDVERVSHQEFIEKYERNYIPVVLTNVQREWPASFKWTERRLAKKYRNQKFKCGEDDEGYSVKLKMKYFVQYMNDNHDDSPLYIFDSSFGEHKKRGRLLEDYTVPKFFQDDLFRYAGEDRRPPYRWFVMGPARSGTGIHIDPLGTSAWNALIAGHKRWCLFPTHTPKDMLKPFPGEGGKQKSEAIAWFTYVYPRTQEPTWPKEFAPLEILQRPGETVFVPGGWWHVVINLDSTIAVTQNFSTTTNFPIVWHKTVRGRPKLSKKWYKTLQRERPDVSAMADSVDLSKPTGFNSDSSSSGSSSSSSSSDCSSCESSDTETKGSKIKRKRRRTSKSQSLTPNASKQHMNSRSRSNSSSSEDESKSHRSVSSTPKNSR</sequence>
<evidence type="ECO:0000256" key="6">
    <source>
        <dbReference type="ARBA" id="ARBA00023002"/>
    </source>
</evidence>
<gene>
    <name evidence="14" type="ORF">FSP39_009492</name>
</gene>
<dbReference type="InterPro" id="IPR050910">
    <property type="entry name" value="JMJD6_ArgDemeth/LysHydrox"/>
</dbReference>
<evidence type="ECO:0000256" key="11">
    <source>
        <dbReference type="ARBA" id="ARBA00038068"/>
    </source>
</evidence>
<dbReference type="Gene3D" id="1.20.1280.270">
    <property type="match status" value="1"/>
</dbReference>
<reference evidence="14" key="1">
    <citation type="submission" date="2019-08" db="EMBL/GenBank/DDBJ databases">
        <title>The improved chromosome-level genome for the pearl oyster Pinctada fucata martensii using PacBio sequencing and Hi-C.</title>
        <authorList>
            <person name="Zheng Z."/>
        </authorList>
    </citation>
    <scope>NUCLEOTIDE SEQUENCE</scope>
    <source>
        <strain evidence="14">ZZ-2019</strain>
        <tissue evidence="14">Adductor muscle</tissue>
    </source>
</reference>
<evidence type="ECO:0000256" key="1">
    <source>
        <dbReference type="ARBA" id="ARBA00001954"/>
    </source>
</evidence>
<keyword evidence="3" id="KW-0479">Metal-binding</keyword>
<keyword evidence="8" id="KW-0805">Transcription regulation</keyword>
<keyword evidence="9" id="KW-0804">Transcription</keyword>
<evidence type="ECO:0000313" key="15">
    <source>
        <dbReference type="Proteomes" id="UP001186944"/>
    </source>
</evidence>
<dbReference type="GO" id="GO:0006909">
    <property type="term" value="P:phagocytosis"/>
    <property type="evidence" value="ECO:0007669"/>
    <property type="project" value="TreeGrafter"/>
</dbReference>
<dbReference type="PROSITE" id="PS51184">
    <property type="entry name" value="JMJC"/>
    <property type="match status" value="1"/>
</dbReference>
<evidence type="ECO:0000256" key="10">
    <source>
        <dbReference type="ARBA" id="ARBA00023242"/>
    </source>
</evidence>
<dbReference type="PANTHER" id="PTHR12480:SF32">
    <property type="entry name" value="BIFUNCTIONAL ARGININE DEMETHYLASE AND LYSYL-HYDROXYLASE JMJD6"/>
    <property type="match status" value="1"/>
</dbReference>
<keyword evidence="15" id="KW-1185">Reference proteome</keyword>
<protein>
    <recommendedName>
        <fullName evidence="13">JmjC domain-containing protein</fullName>
    </recommendedName>
</protein>
<evidence type="ECO:0000256" key="8">
    <source>
        <dbReference type="ARBA" id="ARBA00023015"/>
    </source>
</evidence>
<dbReference type="Pfam" id="PF02373">
    <property type="entry name" value="JmjC"/>
    <property type="match status" value="1"/>
</dbReference>
<evidence type="ECO:0000256" key="2">
    <source>
        <dbReference type="ARBA" id="ARBA00004123"/>
    </source>
</evidence>
<feature type="compositionally biased region" description="Polar residues" evidence="12">
    <location>
        <begin position="385"/>
        <end position="395"/>
    </location>
</feature>
<comment type="subcellular location">
    <subcellularLocation>
        <location evidence="2">Nucleus</location>
    </subcellularLocation>
</comment>
<evidence type="ECO:0000256" key="7">
    <source>
        <dbReference type="ARBA" id="ARBA00023004"/>
    </source>
</evidence>
<organism evidence="14 15">
    <name type="scientific">Pinctada imbricata</name>
    <name type="common">Atlantic pearl-oyster</name>
    <name type="synonym">Pinctada martensii</name>
    <dbReference type="NCBI Taxonomy" id="66713"/>
    <lineage>
        <taxon>Eukaryota</taxon>
        <taxon>Metazoa</taxon>
        <taxon>Spiralia</taxon>
        <taxon>Lophotrochozoa</taxon>
        <taxon>Mollusca</taxon>
        <taxon>Bivalvia</taxon>
        <taxon>Autobranchia</taxon>
        <taxon>Pteriomorphia</taxon>
        <taxon>Pterioida</taxon>
        <taxon>Pterioidea</taxon>
        <taxon>Pteriidae</taxon>
        <taxon>Pinctada</taxon>
    </lineage>
</organism>
<dbReference type="Gene3D" id="2.60.120.650">
    <property type="entry name" value="Cupin"/>
    <property type="match status" value="1"/>
</dbReference>
<dbReference type="AlphaFoldDB" id="A0AA88YBZ6"/>
<evidence type="ECO:0000256" key="3">
    <source>
        <dbReference type="ARBA" id="ARBA00022723"/>
    </source>
</evidence>
<evidence type="ECO:0000313" key="14">
    <source>
        <dbReference type="EMBL" id="KAK3102190.1"/>
    </source>
</evidence>
<evidence type="ECO:0000256" key="9">
    <source>
        <dbReference type="ARBA" id="ARBA00023163"/>
    </source>
</evidence>
<dbReference type="SUPFAM" id="SSF51197">
    <property type="entry name" value="Clavaminate synthase-like"/>
    <property type="match status" value="1"/>
</dbReference>
<keyword evidence="10" id="KW-0539">Nucleus</keyword>
<keyword evidence="5" id="KW-0223">Dioxygenase</keyword>
<evidence type="ECO:0000256" key="12">
    <source>
        <dbReference type="SAM" id="MobiDB-lite"/>
    </source>
</evidence>
<keyword evidence="7" id="KW-0408">Iron</keyword>